<feature type="region of interest" description="Disordered" evidence="1">
    <location>
        <begin position="1"/>
        <end position="22"/>
    </location>
</feature>
<feature type="compositionally biased region" description="Basic and acidic residues" evidence="1">
    <location>
        <begin position="12"/>
        <end position="22"/>
    </location>
</feature>
<evidence type="ECO:0008006" key="4">
    <source>
        <dbReference type="Google" id="ProtNLM"/>
    </source>
</evidence>
<evidence type="ECO:0000256" key="1">
    <source>
        <dbReference type="SAM" id="MobiDB-lite"/>
    </source>
</evidence>
<name>A0A3D9YU99_9HYPH</name>
<evidence type="ECO:0000313" key="3">
    <source>
        <dbReference type="Proteomes" id="UP000256900"/>
    </source>
</evidence>
<evidence type="ECO:0000313" key="2">
    <source>
        <dbReference type="EMBL" id="REF86085.1"/>
    </source>
</evidence>
<sequence>MPDSSTNKVPRRIGEAHGADEARQAALRETFSQTVERIERLVDLETATLEQYRPVDFSEFNHRKTHALLELDRAMRALGAQARDARMRGELDRLRAKLQRNLATLEIHLKAVRQVCSLITRAIETEESDGTYSSSIYRRYEQS</sequence>
<dbReference type="EMBL" id="QUMO01000003">
    <property type="protein sequence ID" value="REF86085.1"/>
    <property type="molecule type" value="Genomic_DNA"/>
</dbReference>
<organism evidence="2 3">
    <name type="scientific">Methylovirgula ligni</name>
    <dbReference type="NCBI Taxonomy" id="569860"/>
    <lineage>
        <taxon>Bacteria</taxon>
        <taxon>Pseudomonadati</taxon>
        <taxon>Pseudomonadota</taxon>
        <taxon>Alphaproteobacteria</taxon>
        <taxon>Hyphomicrobiales</taxon>
        <taxon>Beijerinckiaceae</taxon>
        <taxon>Methylovirgula</taxon>
    </lineage>
</organism>
<dbReference type="Proteomes" id="UP000256900">
    <property type="component" value="Unassembled WGS sequence"/>
</dbReference>
<proteinExistence type="predicted"/>
<protein>
    <recommendedName>
        <fullName evidence="4">FlgN protein</fullName>
    </recommendedName>
</protein>
<gene>
    <name evidence="2" type="ORF">DES32_2130</name>
</gene>
<reference evidence="2 3" key="1">
    <citation type="submission" date="2018-08" db="EMBL/GenBank/DDBJ databases">
        <title>Genomic Encyclopedia of Type Strains, Phase IV (KMG-IV): sequencing the most valuable type-strain genomes for metagenomic binning, comparative biology and taxonomic classification.</title>
        <authorList>
            <person name="Goeker M."/>
        </authorList>
    </citation>
    <scope>NUCLEOTIDE SEQUENCE [LARGE SCALE GENOMIC DNA]</scope>
    <source>
        <strain evidence="2 3">BW863</strain>
    </source>
</reference>
<keyword evidence="3" id="KW-1185">Reference proteome</keyword>
<comment type="caution">
    <text evidence="2">The sequence shown here is derived from an EMBL/GenBank/DDBJ whole genome shotgun (WGS) entry which is preliminary data.</text>
</comment>
<dbReference type="RefSeq" id="WP_115836666.1">
    <property type="nucleotide sequence ID" value="NZ_CP025086.1"/>
</dbReference>
<dbReference type="AlphaFoldDB" id="A0A3D9YU99"/>
<accession>A0A3D9YU99</accession>
<dbReference type="OrthoDB" id="8452392at2"/>